<dbReference type="InterPro" id="IPR036182">
    <property type="entry name" value="PCuAC_sf"/>
</dbReference>
<evidence type="ECO:0000256" key="1">
    <source>
        <dbReference type="SAM" id="MobiDB-lite"/>
    </source>
</evidence>
<dbReference type="Gene3D" id="2.60.40.1890">
    <property type="entry name" value="PCu(A)C copper chaperone"/>
    <property type="match status" value="1"/>
</dbReference>
<feature type="compositionally biased region" description="Basic and acidic residues" evidence="1">
    <location>
        <begin position="351"/>
        <end position="361"/>
    </location>
</feature>
<evidence type="ECO:0000259" key="2">
    <source>
        <dbReference type="Pfam" id="PF07987"/>
    </source>
</evidence>
<dbReference type="PANTHER" id="PTHR36302">
    <property type="entry name" value="BLR7088 PROTEIN"/>
    <property type="match status" value="1"/>
</dbReference>
<dbReference type="Gene3D" id="2.60.40.2230">
    <property type="entry name" value="Uncharacterised protein YcnI-like PF07987, DUF1775"/>
    <property type="match status" value="1"/>
</dbReference>
<proteinExistence type="predicted"/>
<evidence type="ECO:0000313" key="4">
    <source>
        <dbReference type="Proteomes" id="UP000018542"/>
    </source>
</evidence>
<dbReference type="KEGG" id="hni:W911_13365"/>
<dbReference type="AlphaFoldDB" id="V5SFA3"/>
<sequence length="361" mass="37574">MVTLIIQGGPDVTPHSTPHPYLQEQAPIMKRSYSSQALAAFALLPLALLASGPAGAHVTLEQREAAPGAAYKAVLKVPHGCGTSPTQAVRVEIPEGFINVKPMPKPGWSLATVKGPYATSYPLHGRTLTEGVKDITWADGNLPDEHYDEFVAAGFLGKDLAGGSSLYFKVTQTCADGERQWIEIPDGTEGQKLASPAAVLRIAASHEHAVPKDTGGAAKIGTLAIQGAWARATPQGAKVGAGYLTILNTGSEADTLIGIAAPVAGKGEIHDMTMTDGVMRMRALPEGIEIPAGGTATLAPGGKHLMFMDLKEPLVSGASLPVTLTFKSGASVEVTFPIRPIGGDQKGGGAAKDEHDHHHHH</sequence>
<dbReference type="Proteomes" id="UP000018542">
    <property type="component" value="Chromosome"/>
</dbReference>
<dbReference type="SUPFAM" id="SSF110087">
    <property type="entry name" value="DR1885-like metal-binding protein"/>
    <property type="match status" value="1"/>
</dbReference>
<dbReference type="PATRIC" id="fig|1029756.8.peg.2783"/>
<dbReference type="InterPro" id="IPR058248">
    <property type="entry name" value="Lxx211020-like"/>
</dbReference>
<gene>
    <name evidence="3" type="ORF">W911_13365</name>
</gene>
<evidence type="ECO:0000313" key="3">
    <source>
        <dbReference type="EMBL" id="AHB49177.1"/>
    </source>
</evidence>
<organism evidence="3 4">
    <name type="scientific">Hyphomicrobium nitrativorans NL23</name>
    <dbReference type="NCBI Taxonomy" id="1029756"/>
    <lineage>
        <taxon>Bacteria</taxon>
        <taxon>Pseudomonadati</taxon>
        <taxon>Pseudomonadota</taxon>
        <taxon>Alphaproteobacteria</taxon>
        <taxon>Hyphomicrobiales</taxon>
        <taxon>Hyphomicrobiaceae</taxon>
        <taxon>Hyphomicrobium</taxon>
    </lineage>
</organism>
<dbReference type="InterPro" id="IPR038507">
    <property type="entry name" value="YcnI-like_sf"/>
</dbReference>
<keyword evidence="4" id="KW-1185">Reference proteome</keyword>
<dbReference type="CDD" id="cd08545">
    <property type="entry name" value="YcnI_like"/>
    <property type="match status" value="1"/>
</dbReference>
<feature type="region of interest" description="Disordered" evidence="1">
    <location>
        <begin position="338"/>
        <end position="361"/>
    </location>
</feature>
<accession>V5SFA3</accession>
<dbReference type="PIRSF" id="PIRSF037139">
    <property type="entry name" value="UCP037139"/>
    <property type="match status" value="1"/>
</dbReference>
<protein>
    <submittedName>
        <fullName evidence="3">Signal peptide protein</fullName>
    </submittedName>
</protein>
<dbReference type="HOGENOM" id="CLU_893753_0_0_5"/>
<dbReference type="Pfam" id="PF04314">
    <property type="entry name" value="PCuAC"/>
    <property type="match status" value="1"/>
</dbReference>
<name>V5SFA3_9HYPH</name>
<dbReference type="EMBL" id="CP006912">
    <property type="protein sequence ID" value="AHB49177.1"/>
    <property type="molecule type" value="Genomic_DNA"/>
</dbReference>
<feature type="domain" description="YncI copper-binding" evidence="2">
    <location>
        <begin position="57"/>
        <end position="202"/>
    </location>
</feature>
<dbReference type="InterPro" id="IPR007410">
    <property type="entry name" value="LpqE-like"/>
</dbReference>
<reference evidence="3 4" key="1">
    <citation type="journal article" date="2014" name="Genome Announc.">
        <title>Complete Genome Sequence of Hyphomicrobium nitrativorans Strain NL23, a Denitrifying Bacterium Isolated from Biofilm of a Methanol-Fed Denitrification System Treating Seawater at the Montreal Biodome.</title>
        <authorList>
            <person name="Martineau C."/>
            <person name="Villeneuve C."/>
            <person name="Mauffrey F."/>
            <person name="Villemur R."/>
        </authorList>
    </citation>
    <scope>NUCLEOTIDE SEQUENCE [LARGE SCALE GENOMIC DNA]</scope>
    <source>
        <strain evidence="3">NL23</strain>
    </source>
</reference>
<dbReference type="InterPro" id="IPR012533">
    <property type="entry name" value="YcnI-copper_dom"/>
</dbReference>
<dbReference type="STRING" id="1029756.W911_13365"/>
<dbReference type="InterPro" id="IPR021174">
    <property type="entry name" value="UCP037139"/>
</dbReference>
<dbReference type="Pfam" id="PF07987">
    <property type="entry name" value="DUF1775"/>
    <property type="match status" value="1"/>
</dbReference>
<dbReference type="PANTHER" id="PTHR36302:SF1">
    <property type="entry name" value="COPPER CHAPERONE PCU(A)C"/>
    <property type="match status" value="1"/>
</dbReference>